<proteinExistence type="predicted"/>
<evidence type="ECO:0008006" key="3">
    <source>
        <dbReference type="Google" id="ProtNLM"/>
    </source>
</evidence>
<sequence>FSEGSYQTKLETAKNLLEMGFAIEAIVRATGLSREEVESV</sequence>
<accession>M2BCJ5</accession>
<dbReference type="AlphaFoldDB" id="M2BCJ5"/>
<name>M2BCJ5_TREDN</name>
<comment type="caution">
    <text evidence="1">The sequence shown here is derived from an EMBL/GenBank/DDBJ whole genome shotgun (WGS) entry which is preliminary data.</text>
</comment>
<evidence type="ECO:0000313" key="2">
    <source>
        <dbReference type="Proteomes" id="UP000016183"/>
    </source>
</evidence>
<gene>
    <name evidence="1" type="ORF">HMPREF9733_00367</name>
</gene>
<feature type="non-terminal residue" evidence="1">
    <location>
        <position position="1"/>
    </location>
</feature>
<protein>
    <recommendedName>
        <fullName evidence="3">Transposase</fullName>
    </recommendedName>
</protein>
<evidence type="ECO:0000313" key="1">
    <source>
        <dbReference type="EMBL" id="EMB27145.1"/>
    </source>
</evidence>
<dbReference type="Proteomes" id="UP000016183">
    <property type="component" value="Unassembled WGS sequence"/>
</dbReference>
<dbReference type="HOGENOM" id="CLU_211110_0_0_12"/>
<dbReference type="EMBL" id="AGDZ01000012">
    <property type="protein sequence ID" value="EMB27145.1"/>
    <property type="molecule type" value="Genomic_DNA"/>
</dbReference>
<organism evidence="1 2">
    <name type="scientific">Treponema denticola SP33</name>
    <dbReference type="NCBI Taxonomy" id="999437"/>
    <lineage>
        <taxon>Bacteria</taxon>
        <taxon>Pseudomonadati</taxon>
        <taxon>Spirochaetota</taxon>
        <taxon>Spirochaetia</taxon>
        <taxon>Spirochaetales</taxon>
        <taxon>Treponemataceae</taxon>
        <taxon>Treponema</taxon>
    </lineage>
</organism>
<reference evidence="1 2" key="1">
    <citation type="submission" date="2012-01" db="EMBL/GenBank/DDBJ databases">
        <title>The Genome Sequence of Treponema denticola SP33.</title>
        <authorList>
            <consortium name="The Broad Institute Genome Sequencing Platform"/>
            <person name="Earl A."/>
            <person name="Ward D."/>
            <person name="Feldgarden M."/>
            <person name="Gevers D."/>
            <person name="Blanton J.M."/>
            <person name="Fenno C.J."/>
            <person name="Baranova O.V."/>
            <person name="Mathney J."/>
            <person name="Dewhirst F.E."/>
            <person name="Izard J."/>
            <person name="Young S.K."/>
            <person name="Zeng Q."/>
            <person name="Gargeya S."/>
            <person name="Fitzgerald M."/>
            <person name="Haas B."/>
            <person name="Abouelleil A."/>
            <person name="Alvarado L."/>
            <person name="Arachchi H.M."/>
            <person name="Berlin A."/>
            <person name="Chapman S.B."/>
            <person name="Gearin G."/>
            <person name="Goldberg J."/>
            <person name="Griggs A."/>
            <person name="Gujja S."/>
            <person name="Hansen M."/>
            <person name="Heiman D."/>
            <person name="Howarth C."/>
            <person name="Larimer J."/>
            <person name="Lui A."/>
            <person name="MacDonald P.J.P."/>
            <person name="McCowen C."/>
            <person name="Montmayeur A."/>
            <person name="Murphy C."/>
            <person name="Neiman D."/>
            <person name="Pearson M."/>
            <person name="Priest M."/>
            <person name="Roberts A."/>
            <person name="Saif S."/>
            <person name="Shea T."/>
            <person name="Sisk P."/>
            <person name="Stolte C."/>
            <person name="Sykes S."/>
            <person name="Wortman J."/>
            <person name="Nusbaum C."/>
            <person name="Birren B."/>
        </authorList>
    </citation>
    <scope>NUCLEOTIDE SEQUENCE [LARGE SCALE GENOMIC DNA]</scope>
    <source>
        <strain evidence="1 2">SP33</strain>
    </source>
</reference>